<protein>
    <recommendedName>
        <fullName evidence="4">General secretion pathway protein N</fullName>
    </recommendedName>
</protein>
<dbReference type="GeneID" id="94694907"/>
<evidence type="ECO:0000256" key="1">
    <source>
        <dbReference type="SAM" id="MobiDB-lite"/>
    </source>
</evidence>
<feature type="region of interest" description="Disordered" evidence="1">
    <location>
        <begin position="163"/>
        <end position="222"/>
    </location>
</feature>
<dbReference type="RefSeq" id="WP_143044490.1">
    <property type="nucleotide sequence ID" value="NZ_CP141274.1"/>
</dbReference>
<dbReference type="Proteomes" id="UP000183417">
    <property type="component" value="Unassembled WGS sequence"/>
</dbReference>
<evidence type="ECO:0000313" key="3">
    <source>
        <dbReference type="Proteomes" id="UP000183417"/>
    </source>
</evidence>
<dbReference type="EMBL" id="FNPE01000001">
    <property type="protein sequence ID" value="SDX75360.1"/>
    <property type="molecule type" value="Genomic_DNA"/>
</dbReference>
<accession>A0A1H3E9U1</accession>
<sequence length="222" mass="23967">MMQRNLLGAAEGVMLLALCGALAWSWLTPQLHLRQTGWTPPEPLKSNLQALMPPPAAAPGRGEEERWLLTMQERPLFSMSRKPPPPVKKVEAPPPEPPDVWKDASVLGTFQGQASGAIVRLEGKDQRLMLNQSLGGWKLVGIQGRYIELERAGTRRTIDLKRAALDKGPNLPAGARAPTQRPSEPVPAQAAPEPAAADAPAPPQRTSRAVFGGSRAQRADKP</sequence>
<organism evidence="2 3">
    <name type="scientific">Delftia lacustris</name>
    <dbReference type="NCBI Taxonomy" id="558537"/>
    <lineage>
        <taxon>Bacteria</taxon>
        <taxon>Pseudomonadati</taxon>
        <taxon>Pseudomonadota</taxon>
        <taxon>Betaproteobacteria</taxon>
        <taxon>Burkholderiales</taxon>
        <taxon>Comamonadaceae</taxon>
        <taxon>Delftia</taxon>
    </lineage>
</organism>
<name>A0A1H3E9U1_9BURK</name>
<feature type="compositionally biased region" description="Low complexity" evidence="1">
    <location>
        <begin position="182"/>
        <end position="199"/>
    </location>
</feature>
<gene>
    <name evidence="2" type="ORF">SAMN05421547_10196</name>
</gene>
<evidence type="ECO:0008006" key="4">
    <source>
        <dbReference type="Google" id="ProtNLM"/>
    </source>
</evidence>
<reference evidence="2 3" key="1">
    <citation type="submission" date="2016-10" db="EMBL/GenBank/DDBJ databases">
        <authorList>
            <person name="de Groot N.N."/>
        </authorList>
    </citation>
    <scope>NUCLEOTIDE SEQUENCE [LARGE SCALE GENOMIC DNA]</scope>
    <source>
        <strain evidence="2 3">LMG 24775</strain>
    </source>
</reference>
<dbReference type="AlphaFoldDB" id="A0A1H3E9U1"/>
<evidence type="ECO:0000313" key="2">
    <source>
        <dbReference type="EMBL" id="SDX75360.1"/>
    </source>
</evidence>
<proteinExistence type="predicted"/>